<dbReference type="InterPro" id="IPR016181">
    <property type="entry name" value="Acyl_CoA_acyltransferase"/>
</dbReference>
<dbReference type="PROSITE" id="PS51186">
    <property type="entry name" value="GNAT"/>
    <property type="match status" value="1"/>
</dbReference>
<protein>
    <submittedName>
        <fullName evidence="2">GNAT family N-acetyltransferase</fullName>
    </submittedName>
</protein>
<dbReference type="AlphaFoldDB" id="A0A3S0HQ78"/>
<dbReference type="RefSeq" id="WP_126292285.1">
    <property type="nucleotide sequence ID" value="NZ_JAXUAO010000180.1"/>
</dbReference>
<evidence type="ECO:0000313" key="2">
    <source>
        <dbReference type="EMBL" id="RTQ96488.1"/>
    </source>
</evidence>
<dbReference type="Pfam" id="PF00583">
    <property type="entry name" value="Acetyltransf_1"/>
    <property type="match status" value="1"/>
</dbReference>
<dbReference type="Gene3D" id="3.40.630.30">
    <property type="match status" value="1"/>
</dbReference>
<feature type="domain" description="N-acetyltransferase" evidence="1">
    <location>
        <begin position="35"/>
        <end position="186"/>
    </location>
</feature>
<dbReference type="EMBL" id="RXNR01000001">
    <property type="protein sequence ID" value="RTQ96488.1"/>
    <property type="molecule type" value="Genomic_DNA"/>
</dbReference>
<proteinExistence type="predicted"/>
<evidence type="ECO:0000313" key="3">
    <source>
        <dbReference type="Proteomes" id="UP000276349"/>
    </source>
</evidence>
<gene>
    <name evidence="2" type="ORF">EKG35_00110</name>
</gene>
<keyword evidence="2" id="KW-0808">Transferase</keyword>
<dbReference type="SUPFAM" id="SSF55729">
    <property type="entry name" value="Acyl-CoA N-acyltransferases (Nat)"/>
    <property type="match status" value="1"/>
</dbReference>
<keyword evidence="3" id="KW-1185">Reference proteome</keyword>
<accession>A0A3S0HQ78</accession>
<reference evidence="2 3" key="1">
    <citation type="submission" date="2018-12" db="EMBL/GenBank/DDBJ databases">
        <authorList>
            <person name="Yu L."/>
        </authorList>
    </citation>
    <scope>NUCLEOTIDE SEQUENCE [LARGE SCALE GENOMIC DNA]</scope>
    <source>
        <strain evidence="2 3">S5H2222</strain>
    </source>
</reference>
<dbReference type="OrthoDB" id="2233009at2"/>
<organism evidence="2 3">
    <name type="scientific">Lysinibacillus telephonicus</name>
    <dbReference type="NCBI Taxonomy" id="1714840"/>
    <lineage>
        <taxon>Bacteria</taxon>
        <taxon>Bacillati</taxon>
        <taxon>Bacillota</taxon>
        <taxon>Bacilli</taxon>
        <taxon>Bacillales</taxon>
        <taxon>Bacillaceae</taxon>
        <taxon>Lysinibacillus</taxon>
    </lineage>
</organism>
<name>A0A3S0HQ78_9BACI</name>
<comment type="caution">
    <text evidence="2">The sequence shown here is derived from an EMBL/GenBank/DDBJ whole genome shotgun (WGS) entry which is preliminary data.</text>
</comment>
<dbReference type="Proteomes" id="UP000276349">
    <property type="component" value="Unassembled WGS sequence"/>
</dbReference>
<sequence>MGESFADFLFDLERQWKKRHYSKNEIKDLDTVLKMETKKIEDDSEKLILNVLHKNGEHIIVYLNKLDQSEIFRAFFIELKVINKKGIVLNRIRLSAKFNDEETIELCDIEVIGENEGRGYGTILLNSLINFAIDNSIKTILGWISYADKDHFDKLDYFYKKHGFNVIWGNDNTIVNKAADIIWIKS</sequence>
<dbReference type="InterPro" id="IPR000182">
    <property type="entry name" value="GNAT_dom"/>
</dbReference>
<evidence type="ECO:0000259" key="1">
    <source>
        <dbReference type="PROSITE" id="PS51186"/>
    </source>
</evidence>
<dbReference type="GO" id="GO:0016747">
    <property type="term" value="F:acyltransferase activity, transferring groups other than amino-acyl groups"/>
    <property type="evidence" value="ECO:0007669"/>
    <property type="project" value="InterPro"/>
</dbReference>